<dbReference type="AlphaFoldDB" id="A0A1H6LWY8"/>
<name>A0A1H6LWY8_9GAMM</name>
<evidence type="ECO:0000313" key="2">
    <source>
        <dbReference type="Proteomes" id="UP000198559"/>
    </source>
</evidence>
<dbReference type="RefSeq" id="WP_202776076.1">
    <property type="nucleotide sequence ID" value="NZ_CAESAP020000237.1"/>
</dbReference>
<accession>A0A1H6LWY8</accession>
<dbReference type="STRING" id="235205.BAZSYMB_SCAFFOLD00084_6"/>
<organism evidence="1 2">
    <name type="scientific">Bathymodiolus azoricus thioautotrophic gill symbiont</name>
    <dbReference type="NCBI Taxonomy" id="235205"/>
    <lineage>
        <taxon>Bacteria</taxon>
        <taxon>Pseudomonadati</taxon>
        <taxon>Pseudomonadota</taxon>
        <taxon>Gammaproteobacteria</taxon>
        <taxon>sulfur-oxidizing symbionts</taxon>
    </lineage>
</organism>
<protein>
    <submittedName>
        <fullName evidence="1">Uncharacterized protein</fullName>
    </submittedName>
</protein>
<reference evidence="2" key="1">
    <citation type="submission" date="2016-06" db="EMBL/GenBank/DDBJ databases">
        <authorList>
            <person name="Petersen J."/>
            <person name="Sayavedra L."/>
        </authorList>
    </citation>
    <scope>NUCLEOTIDE SEQUENCE [LARGE SCALE GENOMIC DNA]</scope>
    <source>
        <strain evidence="2">BazSymB</strain>
    </source>
</reference>
<dbReference type="Proteomes" id="UP000198559">
    <property type="component" value="Unassembled WGS sequence"/>
</dbReference>
<evidence type="ECO:0000313" key="1">
    <source>
        <dbReference type="EMBL" id="SEH93298.1"/>
    </source>
</evidence>
<dbReference type="EMBL" id="CVUD02000246">
    <property type="protein sequence ID" value="SEH93298.1"/>
    <property type="molecule type" value="Genomic_DNA"/>
</dbReference>
<proteinExistence type="predicted"/>
<sequence length="163" mass="18248">MQYKPVIIAIVVLSALAFVSGYISQINRHSYDIYRHIKVSNCKIAVSSCKVDLGEGSSIQVNILPRGIPETEMLRISVDTQDTQIEALSVIFEGIEIDTITPEYSLYQYSDTRFIGNGSLAICSLDKMHWIAHFIVKKGGKNWKVSLPFEKDLTKFLPPPLGN</sequence>
<gene>
    <name evidence="1" type="ORF">BAZSYMB_SCAFFOLD00084_6</name>
</gene>